<dbReference type="KEGG" id="dzi:111299026"/>
<organism evidence="1 2">
    <name type="scientific">Durio zibethinus</name>
    <name type="common">Durian</name>
    <dbReference type="NCBI Taxonomy" id="66656"/>
    <lineage>
        <taxon>Eukaryota</taxon>
        <taxon>Viridiplantae</taxon>
        <taxon>Streptophyta</taxon>
        <taxon>Embryophyta</taxon>
        <taxon>Tracheophyta</taxon>
        <taxon>Spermatophyta</taxon>
        <taxon>Magnoliopsida</taxon>
        <taxon>eudicotyledons</taxon>
        <taxon>Gunneridae</taxon>
        <taxon>Pentapetalae</taxon>
        <taxon>rosids</taxon>
        <taxon>malvids</taxon>
        <taxon>Malvales</taxon>
        <taxon>Malvaceae</taxon>
        <taxon>Helicteroideae</taxon>
        <taxon>Durio</taxon>
    </lineage>
</organism>
<dbReference type="Proteomes" id="UP000515121">
    <property type="component" value="Unplaced"/>
</dbReference>
<gene>
    <name evidence="2" type="primary">LOC111299026</name>
</gene>
<dbReference type="RefSeq" id="XP_022749632.1">
    <property type="nucleotide sequence ID" value="XM_022893897.1"/>
</dbReference>
<evidence type="ECO:0000313" key="1">
    <source>
        <dbReference type="Proteomes" id="UP000515121"/>
    </source>
</evidence>
<proteinExistence type="predicted"/>
<name>A0A6P5ZAY7_DURZI</name>
<reference evidence="2" key="1">
    <citation type="submission" date="2025-08" db="UniProtKB">
        <authorList>
            <consortium name="RefSeq"/>
        </authorList>
    </citation>
    <scope>IDENTIFICATION</scope>
    <source>
        <tissue evidence="2">Fruit stalk</tissue>
    </source>
</reference>
<accession>A0A6P5ZAY7</accession>
<keyword evidence="1" id="KW-1185">Reference proteome</keyword>
<evidence type="ECO:0000313" key="2">
    <source>
        <dbReference type="RefSeq" id="XP_022749632.1"/>
    </source>
</evidence>
<dbReference type="AlphaFoldDB" id="A0A6P5ZAY7"/>
<dbReference type="GeneID" id="111299026"/>
<sequence length="111" mass="13390">MFVSFIIVFFSFVRLGVLRFMFYDVQYSATEYCMVYWNSYAVLIKLAQKTHLKLAMILLNERERRKGIHVKIWLGNLGSRRIWSFYKEPAFLITFHTHCSRNQQLMLAFLH</sequence>
<protein>
    <submittedName>
        <fullName evidence="2">Uncharacterized protein LOC111299026</fullName>
    </submittedName>
</protein>